<dbReference type="GO" id="GO:0016810">
    <property type="term" value="F:hydrolase activity, acting on carbon-nitrogen (but not peptide) bonds"/>
    <property type="evidence" value="ECO:0007669"/>
    <property type="project" value="InterPro"/>
</dbReference>
<evidence type="ECO:0000313" key="3">
    <source>
        <dbReference type="Proteomes" id="UP000032049"/>
    </source>
</evidence>
<dbReference type="PANTHER" id="PTHR43123">
    <property type="entry name" value="POLYSACCHARIDE DEACETYLASE-RELATED"/>
    <property type="match status" value="1"/>
</dbReference>
<evidence type="ECO:0000259" key="1">
    <source>
        <dbReference type="PROSITE" id="PS51677"/>
    </source>
</evidence>
<proteinExistence type="predicted"/>
<dbReference type="InterPro" id="IPR011330">
    <property type="entry name" value="Glyco_hydro/deAcase_b/a-brl"/>
</dbReference>
<protein>
    <submittedName>
        <fullName evidence="2">Polysaccharide deacetylase</fullName>
    </submittedName>
</protein>
<gene>
    <name evidence="2" type="ORF">TH53_11665</name>
</gene>
<comment type="caution">
    <text evidence="2">The sequence shown here is derived from an EMBL/GenBank/DDBJ whole genome shotgun (WGS) entry which is preliminary data.</text>
</comment>
<dbReference type="Proteomes" id="UP000032049">
    <property type="component" value="Unassembled WGS sequence"/>
</dbReference>
<keyword evidence="3" id="KW-1185">Reference proteome</keyword>
<dbReference type="STRING" id="1503925.TH53_11665"/>
<dbReference type="RefSeq" id="WP_041882159.1">
    <property type="nucleotide sequence ID" value="NZ_CP157278.1"/>
</dbReference>
<dbReference type="Pfam" id="PF01522">
    <property type="entry name" value="Polysacc_deac_1"/>
    <property type="match status" value="1"/>
</dbReference>
<accession>A0A0D0GLF0</accession>
<dbReference type="InterPro" id="IPR002509">
    <property type="entry name" value="NODB_dom"/>
</dbReference>
<dbReference type="EMBL" id="JXRA01000048">
    <property type="protein sequence ID" value="KIO77020.1"/>
    <property type="molecule type" value="Genomic_DNA"/>
</dbReference>
<name>A0A0D0GLF0_9SPHI</name>
<feature type="domain" description="NodB homology" evidence="1">
    <location>
        <begin position="80"/>
        <end position="298"/>
    </location>
</feature>
<reference evidence="2 3" key="1">
    <citation type="submission" date="2015-01" db="EMBL/GenBank/DDBJ databases">
        <title>Draft genome sequence of Pedobacter sp. NL19 isolated from sludge of an effluent treatment pond in an abandoned uranium mine.</title>
        <authorList>
            <person name="Santos T."/>
            <person name="Caetano T."/>
            <person name="Covas C."/>
            <person name="Cruz A."/>
            <person name="Mendo S."/>
        </authorList>
    </citation>
    <scope>NUCLEOTIDE SEQUENCE [LARGE SCALE GENOMIC DNA]</scope>
    <source>
        <strain evidence="2 3">NL19</strain>
    </source>
</reference>
<dbReference type="Gene3D" id="3.20.20.370">
    <property type="entry name" value="Glycoside hydrolase/deacetylase"/>
    <property type="match status" value="1"/>
</dbReference>
<organism evidence="2 3">
    <name type="scientific">Pedobacter lusitanus</name>
    <dbReference type="NCBI Taxonomy" id="1503925"/>
    <lineage>
        <taxon>Bacteria</taxon>
        <taxon>Pseudomonadati</taxon>
        <taxon>Bacteroidota</taxon>
        <taxon>Sphingobacteriia</taxon>
        <taxon>Sphingobacteriales</taxon>
        <taxon>Sphingobacteriaceae</taxon>
        <taxon>Pedobacter</taxon>
    </lineage>
</organism>
<dbReference type="SUPFAM" id="SSF88713">
    <property type="entry name" value="Glycoside hydrolase/deacetylase"/>
    <property type="match status" value="1"/>
</dbReference>
<evidence type="ECO:0000313" key="2">
    <source>
        <dbReference type="EMBL" id="KIO77020.1"/>
    </source>
</evidence>
<dbReference type="GO" id="GO:0005975">
    <property type="term" value="P:carbohydrate metabolic process"/>
    <property type="evidence" value="ECO:0007669"/>
    <property type="project" value="InterPro"/>
</dbReference>
<dbReference type="PROSITE" id="PS51677">
    <property type="entry name" value="NODB"/>
    <property type="match status" value="1"/>
</dbReference>
<dbReference type="OrthoDB" id="9787041at2"/>
<sequence length="320" mass="36447">MSTRKDFIRQSAILGASSLLLPGNTFSIEQSAMQNSLKESRWADGSRLVISISMQFEAGGEPETGFDSPFPANMEKGFTDIPAKTWFQYGYKQGIPRLLDLWDKHRIKVTSHMIGEAVKHSPELAREIVKRGHEAAAHGLNWTPQYNLSYEQEKKFISDGVAIIKEVTGETPKGYNCNWLRRSKNTLAILQELGFTYHIDDLSRDEPFLIPVNGKNLGVVPYTLRCNDIQLLEGRYFSSQQFGEQLRLEFDQLYAEGAKYRRQMSISTHDRISGTPAQVRVLDEFLAYAAKQPGVKFMRKDEIARLALQDKTTVIDQDYR</sequence>
<dbReference type="AlphaFoldDB" id="A0A0D0GLF0"/>
<dbReference type="PANTHER" id="PTHR43123:SF1">
    <property type="entry name" value="POLYSACCHARIDE DEACETYLASE-RELATED"/>
    <property type="match status" value="1"/>
</dbReference>